<keyword evidence="2" id="KW-0862">Zinc</keyword>
<keyword evidence="8" id="KW-1185">Reference proteome</keyword>
<dbReference type="InterPro" id="IPR051615">
    <property type="entry name" value="Transcr_Regulatory_Elem"/>
</dbReference>
<evidence type="ECO:0000256" key="5">
    <source>
        <dbReference type="ARBA" id="ARBA00023163"/>
    </source>
</evidence>
<organism evidence="7 8">
    <name type="scientific">Fusarium duplospermum</name>
    <dbReference type="NCBI Taxonomy" id="1325734"/>
    <lineage>
        <taxon>Eukaryota</taxon>
        <taxon>Fungi</taxon>
        <taxon>Dikarya</taxon>
        <taxon>Ascomycota</taxon>
        <taxon>Pezizomycotina</taxon>
        <taxon>Sordariomycetes</taxon>
        <taxon>Hypocreomycetidae</taxon>
        <taxon>Hypocreales</taxon>
        <taxon>Nectriaceae</taxon>
        <taxon>Fusarium</taxon>
        <taxon>Fusarium solani species complex</taxon>
    </lineage>
</organism>
<dbReference type="PANTHER" id="PTHR31313">
    <property type="entry name" value="TY1 ENHANCER ACTIVATOR"/>
    <property type="match status" value="1"/>
</dbReference>
<keyword evidence="6" id="KW-0539">Nucleus</keyword>
<keyword evidence="4" id="KW-0238">DNA-binding</keyword>
<dbReference type="GO" id="GO:0003677">
    <property type="term" value="F:DNA binding"/>
    <property type="evidence" value="ECO:0007669"/>
    <property type="project" value="UniProtKB-KW"/>
</dbReference>
<proteinExistence type="predicted"/>
<keyword evidence="5" id="KW-0804">Transcription</keyword>
<dbReference type="Proteomes" id="UP000288168">
    <property type="component" value="Unassembled WGS sequence"/>
</dbReference>
<protein>
    <recommendedName>
        <fullName evidence="9">Transcription factor</fullName>
    </recommendedName>
</protein>
<comment type="caution">
    <text evidence="7">The sequence shown here is derived from an EMBL/GenBank/DDBJ whole genome shotgun (WGS) entry which is preliminary data.</text>
</comment>
<evidence type="ECO:0000313" key="8">
    <source>
        <dbReference type="Proteomes" id="UP000288168"/>
    </source>
</evidence>
<accession>A0A428P3C2</accession>
<dbReference type="PANTHER" id="PTHR31313:SF81">
    <property type="entry name" value="TY1 ENHANCER ACTIVATOR"/>
    <property type="match status" value="1"/>
</dbReference>
<evidence type="ECO:0000256" key="3">
    <source>
        <dbReference type="ARBA" id="ARBA00023015"/>
    </source>
</evidence>
<name>A0A428P3C2_9HYPO</name>
<dbReference type="STRING" id="1325734.A0A428P3C2"/>
<evidence type="ECO:0000256" key="6">
    <source>
        <dbReference type="ARBA" id="ARBA00023242"/>
    </source>
</evidence>
<dbReference type="CDD" id="cd12148">
    <property type="entry name" value="fungal_TF_MHR"/>
    <property type="match status" value="1"/>
</dbReference>
<evidence type="ECO:0000256" key="1">
    <source>
        <dbReference type="ARBA" id="ARBA00022723"/>
    </source>
</evidence>
<evidence type="ECO:0000256" key="2">
    <source>
        <dbReference type="ARBA" id="ARBA00022833"/>
    </source>
</evidence>
<keyword evidence="3" id="KW-0805">Transcription regulation</keyword>
<dbReference type="GO" id="GO:0046872">
    <property type="term" value="F:metal ion binding"/>
    <property type="evidence" value="ECO:0007669"/>
    <property type="project" value="UniProtKB-KW"/>
</dbReference>
<dbReference type="AlphaFoldDB" id="A0A428P3C2"/>
<evidence type="ECO:0000256" key="4">
    <source>
        <dbReference type="ARBA" id="ARBA00023125"/>
    </source>
</evidence>
<reference evidence="7 8" key="1">
    <citation type="submission" date="2017-06" db="EMBL/GenBank/DDBJ databases">
        <title>Comparative genomic analysis of Ambrosia Fusariam Clade fungi.</title>
        <authorList>
            <person name="Stajich J.E."/>
            <person name="Carrillo J."/>
            <person name="Kijimoto T."/>
            <person name="Eskalen A."/>
            <person name="O'Donnell K."/>
            <person name="Kasson M."/>
        </authorList>
    </citation>
    <scope>NUCLEOTIDE SEQUENCE [LARGE SCALE GENOMIC DNA]</scope>
    <source>
        <strain evidence="7 8">NRRL62584</strain>
    </source>
</reference>
<dbReference type="EMBL" id="NKCI01000215">
    <property type="protein sequence ID" value="RSL47528.1"/>
    <property type="molecule type" value="Genomic_DNA"/>
</dbReference>
<sequence>MDGMSRRACLDTLNIALCRWKAALPGRAEWNKYEPIDTPLIPSVAMLHLLFHSARIALNFDQAISSLATAADQASREYCLSSAEDIASILRRYRHQYGLRHAPLILVYGVVQASRTMNTLGVPAEAQPLMQALGECAVTWNLAEQAKELMVQKAAGQGLGDIMRVADI</sequence>
<dbReference type="OrthoDB" id="4161332at2759"/>
<gene>
    <name evidence="7" type="ORF">CEP54_013363</name>
</gene>
<keyword evidence="1" id="KW-0479">Metal-binding</keyword>
<evidence type="ECO:0008006" key="9">
    <source>
        <dbReference type="Google" id="ProtNLM"/>
    </source>
</evidence>
<evidence type="ECO:0000313" key="7">
    <source>
        <dbReference type="EMBL" id="RSL47528.1"/>
    </source>
</evidence>